<organism evidence="5 6">
    <name type="scientific">Paraburkholderia kururiensis</name>
    <dbReference type="NCBI Taxonomy" id="984307"/>
    <lineage>
        <taxon>Bacteria</taxon>
        <taxon>Pseudomonadati</taxon>
        <taxon>Pseudomonadota</taxon>
        <taxon>Betaproteobacteria</taxon>
        <taxon>Burkholderiales</taxon>
        <taxon>Burkholderiaceae</taxon>
        <taxon>Paraburkholderia</taxon>
    </lineage>
</organism>
<dbReference type="InterPro" id="IPR036291">
    <property type="entry name" value="NAD(P)-bd_dom_sf"/>
</dbReference>
<dbReference type="Proteomes" id="UP001325479">
    <property type="component" value="Chromosome"/>
</dbReference>
<dbReference type="InterPro" id="IPR002347">
    <property type="entry name" value="SDR_fam"/>
</dbReference>
<protein>
    <submittedName>
        <fullName evidence="5">SDR family oxidoreductase</fullName>
        <ecNumber evidence="5">1.1.-.-</ecNumber>
    </submittedName>
</protein>
<evidence type="ECO:0000256" key="2">
    <source>
        <dbReference type="ARBA" id="ARBA00023002"/>
    </source>
</evidence>
<dbReference type="EMBL" id="CP139965">
    <property type="protein sequence ID" value="WQD77426.1"/>
    <property type="molecule type" value="Genomic_DNA"/>
</dbReference>
<dbReference type="PANTHER" id="PTHR43976">
    <property type="entry name" value="SHORT CHAIN DEHYDROGENASE"/>
    <property type="match status" value="1"/>
</dbReference>
<dbReference type="InterPro" id="IPR057326">
    <property type="entry name" value="KR_dom"/>
</dbReference>
<sequence>MSPASTVLITGCSSGFGLETARFFLDKGWRVVAAMRTPREDVLPPSERLRVLPLDVTDIASIRRCVDAAGPIDALVNNAGVGMAGPLEAIDLNHARTVYETNTLGTIAMTQAVLPQFRQRRAGVVVNVTSTVTLAPLPLLSVYTGSKAAVNAFTESLALELAPFDVRVRLVLPGRSPSTSFGNNARRLMSEDVPEAYAEFTQGVFAAIRDTSTPVTYAEDVAEAVWQAVTDPAAPMRIPAGADAVAAATAAR</sequence>
<dbReference type="CDD" id="cd05374">
    <property type="entry name" value="17beta-HSD-like_SDR_c"/>
    <property type="match status" value="1"/>
</dbReference>
<dbReference type="InterPro" id="IPR051911">
    <property type="entry name" value="SDR_oxidoreductase"/>
</dbReference>
<dbReference type="RefSeq" id="WP_114814316.1">
    <property type="nucleotide sequence ID" value="NZ_CP139965.1"/>
</dbReference>
<comment type="similarity">
    <text evidence="1 3">Belongs to the short-chain dehydrogenases/reductases (SDR) family.</text>
</comment>
<evidence type="ECO:0000256" key="1">
    <source>
        <dbReference type="ARBA" id="ARBA00006484"/>
    </source>
</evidence>
<dbReference type="SMART" id="SM00822">
    <property type="entry name" value="PKS_KR"/>
    <property type="match status" value="1"/>
</dbReference>
<dbReference type="PRINTS" id="PR00081">
    <property type="entry name" value="GDHRDH"/>
</dbReference>
<keyword evidence="6" id="KW-1185">Reference proteome</keyword>
<evidence type="ECO:0000259" key="4">
    <source>
        <dbReference type="SMART" id="SM00822"/>
    </source>
</evidence>
<dbReference type="Gene3D" id="3.40.50.720">
    <property type="entry name" value="NAD(P)-binding Rossmann-like Domain"/>
    <property type="match status" value="1"/>
</dbReference>
<dbReference type="SUPFAM" id="SSF51735">
    <property type="entry name" value="NAD(P)-binding Rossmann-fold domains"/>
    <property type="match status" value="1"/>
</dbReference>
<gene>
    <name evidence="5" type="ORF">U0042_25810</name>
</gene>
<dbReference type="EC" id="1.1.-.-" evidence="5"/>
<dbReference type="PROSITE" id="PS00061">
    <property type="entry name" value="ADH_SHORT"/>
    <property type="match status" value="1"/>
</dbReference>
<dbReference type="GO" id="GO:0016491">
    <property type="term" value="F:oxidoreductase activity"/>
    <property type="evidence" value="ECO:0007669"/>
    <property type="project" value="UniProtKB-KW"/>
</dbReference>
<accession>A0ABZ0WJ91</accession>
<proteinExistence type="inferred from homology"/>
<dbReference type="PRINTS" id="PR00080">
    <property type="entry name" value="SDRFAMILY"/>
</dbReference>
<name>A0ABZ0WJ91_9BURK</name>
<evidence type="ECO:0000313" key="5">
    <source>
        <dbReference type="EMBL" id="WQD77426.1"/>
    </source>
</evidence>
<dbReference type="Pfam" id="PF00106">
    <property type="entry name" value="adh_short"/>
    <property type="match status" value="1"/>
</dbReference>
<keyword evidence="2 5" id="KW-0560">Oxidoreductase</keyword>
<evidence type="ECO:0000313" key="6">
    <source>
        <dbReference type="Proteomes" id="UP001325479"/>
    </source>
</evidence>
<dbReference type="PANTHER" id="PTHR43976:SF16">
    <property type="entry name" value="SHORT-CHAIN DEHYDROGENASE_REDUCTASE FAMILY PROTEIN"/>
    <property type="match status" value="1"/>
</dbReference>
<reference evidence="5 6" key="1">
    <citation type="submission" date="2023-12" db="EMBL/GenBank/DDBJ databases">
        <title>Genome sequencing and assembly of bacterial species from a model synthetic community.</title>
        <authorList>
            <person name="Hogle S.L."/>
        </authorList>
    </citation>
    <scope>NUCLEOTIDE SEQUENCE [LARGE SCALE GENOMIC DNA]</scope>
    <source>
        <strain evidence="5 6">HAMBI 2494</strain>
    </source>
</reference>
<evidence type="ECO:0000256" key="3">
    <source>
        <dbReference type="RuleBase" id="RU000363"/>
    </source>
</evidence>
<dbReference type="InterPro" id="IPR020904">
    <property type="entry name" value="Sc_DH/Rdtase_CS"/>
</dbReference>
<feature type="domain" description="Ketoreductase" evidence="4">
    <location>
        <begin position="5"/>
        <end position="176"/>
    </location>
</feature>